<dbReference type="InterPro" id="IPR032466">
    <property type="entry name" value="Metal_Hydrolase"/>
</dbReference>
<evidence type="ECO:0000313" key="3">
    <source>
        <dbReference type="EMBL" id="KAK8726614.1"/>
    </source>
</evidence>
<name>A0AAW0WK87_CHEQU</name>
<dbReference type="Proteomes" id="UP001445076">
    <property type="component" value="Unassembled WGS sequence"/>
</dbReference>
<reference evidence="3 4" key="1">
    <citation type="journal article" date="2024" name="BMC Genomics">
        <title>Genome assembly of redclaw crayfish (Cherax quadricarinatus) provides insights into its immune adaptation and hypoxia tolerance.</title>
        <authorList>
            <person name="Liu Z."/>
            <person name="Zheng J."/>
            <person name="Li H."/>
            <person name="Fang K."/>
            <person name="Wang S."/>
            <person name="He J."/>
            <person name="Zhou D."/>
            <person name="Weng S."/>
            <person name="Chi M."/>
            <person name="Gu Z."/>
            <person name="He J."/>
            <person name="Li F."/>
            <person name="Wang M."/>
        </authorList>
    </citation>
    <scope>NUCLEOTIDE SEQUENCE [LARGE SCALE GENOMIC DNA]</scope>
    <source>
        <strain evidence="3">ZL_2023a</strain>
    </source>
</reference>
<accession>A0AAW0WK87</accession>
<feature type="transmembrane region" description="Helical" evidence="1">
    <location>
        <begin position="47"/>
        <end position="64"/>
    </location>
</feature>
<dbReference type="Gene3D" id="3.20.20.140">
    <property type="entry name" value="Metal-dependent hydrolases"/>
    <property type="match status" value="1"/>
</dbReference>
<feature type="non-terminal residue" evidence="3">
    <location>
        <position position="1"/>
    </location>
</feature>
<dbReference type="EMBL" id="JARKIK010000078">
    <property type="protein sequence ID" value="KAK8726614.1"/>
    <property type="molecule type" value="Genomic_DNA"/>
</dbReference>
<evidence type="ECO:0000256" key="1">
    <source>
        <dbReference type="SAM" id="Phobius"/>
    </source>
</evidence>
<dbReference type="SUPFAM" id="SSF51556">
    <property type="entry name" value="Metallo-dependent hydrolases"/>
    <property type="match status" value="1"/>
</dbReference>
<evidence type="ECO:0000313" key="4">
    <source>
        <dbReference type="Proteomes" id="UP001445076"/>
    </source>
</evidence>
<protein>
    <recommendedName>
        <fullName evidence="2">Adenosine/AMP deaminase N-terminal domain-containing protein</fullName>
    </recommendedName>
</protein>
<organism evidence="3 4">
    <name type="scientific">Cherax quadricarinatus</name>
    <name type="common">Australian red claw crayfish</name>
    <dbReference type="NCBI Taxonomy" id="27406"/>
    <lineage>
        <taxon>Eukaryota</taxon>
        <taxon>Metazoa</taxon>
        <taxon>Ecdysozoa</taxon>
        <taxon>Arthropoda</taxon>
        <taxon>Crustacea</taxon>
        <taxon>Multicrustacea</taxon>
        <taxon>Malacostraca</taxon>
        <taxon>Eumalacostraca</taxon>
        <taxon>Eucarida</taxon>
        <taxon>Decapoda</taxon>
        <taxon>Pleocyemata</taxon>
        <taxon>Astacidea</taxon>
        <taxon>Parastacoidea</taxon>
        <taxon>Parastacidae</taxon>
        <taxon>Cherax</taxon>
    </lineage>
</organism>
<proteinExistence type="predicted"/>
<feature type="domain" description="Adenosine/AMP deaminase N-terminal" evidence="2">
    <location>
        <begin position="62"/>
        <end position="147"/>
    </location>
</feature>
<keyword evidence="1" id="KW-1133">Transmembrane helix</keyword>
<dbReference type="GO" id="GO:0005615">
    <property type="term" value="C:extracellular space"/>
    <property type="evidence" value="ECO:0007669"/>
    <property type="project" value="InterPro"/>
</dbReference>
<sequence>QLIPFPKASTSGEAGTWSSLLYINCDNHLLVSGAGSEDKRLNTMERLCLLVRVMVVVMVVMVWAPTTHTMNVEEFVKQREMLLAQEQTAILGQDQVLTLEEQVVNERIMTAKMKEMNEGFETLDFLPSKNFLLAKKEIEASEVFKIIREIPKGAALHLHDTALASAGWVVEEITYWPDLYLCYTPENQLLFK</sequence>
<keyword evidence="1" id="KW-0812">Transmembrane</keyword>
<comment type="caution">
    <text evidence="3">The sequence shown here is derived from an EMBL/GenBank/DDBJ whole genome shotgun (WGS) entry which is preliminary data.</text>
</comment>
<evidence type="ECO:0000259" key="2">
    <source>
        <dbReference type="Pfam" id="PF08451"/>
    </source>
</evidence>
<dbReference type="AlphaFoldDB" id="A0AAW0WK87"/>
<gene>
    <name evidence="3" type="ORF">OTU49_009952</name>
</gene>
<keyword evidence="1" id="KW-0472">Membrane</keyword>
<keyword evidence="4" id="KW-1185">Reference proteome</keyword>
<dbReference type="InterPro" id="IPR013659">
    <property type="entry name" value="A_deaminase_N"/>
</dbReference>
<dbReference type="Pfam" id="PF08451">
    <property type="entry name" value="A_deaminase_N"/>
    <property type="match status" value="1"/>
</dbReference>